<dbReference type="PANTHER" id="PTHR43280:SF10">
    <property type="entry name" value="REGULATORY PROTEIN POCR"/>
    <property type="match status" value="1"/>
</dbReference>
<evidence type="ECO:0000256" key="4">
    <source>
        <dbReference type="SAM" id="MobiDB-lite"/>
    </source>
</evidence>
<protein>
    <submittedName>
        <fullName evidence="7">HTH-type transcriptional regulator YesS</fullName>
    </submittedName>
</protein>
<gene>
    <name evidence="7" type="primary">yesS_31</name>
    <name evidence="7" type="ORF">SK3146_02596</name>
</gene>
<reference evidence="7" key="2">
    <citation type="journal article" date="2021" name="J Anim Sci Technol">
        <title>Complete genome sequence of Paenibacillus konkukensis sp. nov. SK3146 as a potential probiotic strain.</title>
        <authorList>
            <person name="Jung H.I."/>
            <person name="Park S."/>
            <person name="Niu K.M."/>
            <person name="Lee S.W."/>
            <person name="Kothari D."/>
            <person name="Yi K.J."/>
            <person name="Kim S.K."/>
        </authorList>
    </citation>
    <scope>NUCLEOTIDE SEQUENCE</scope>
    <source>
        <strain evidence="7">SK3146</strain>
    </source>
</reference>
<evidence type="ECO:0000313" key="7">
    <source>
        <dbReference type="EMBL" id="UQZ83409.1"/>
    </source>
</evidence>
<keyword evidence="8" id="KW-1185">Reference proteome</keyword>
<dbReference type="SUPFAM" id="SSF46689">
    <property type="entry name" value="Homeodomain-like"/>
    <property type="match status" value="2"/>
</dbReference>
<evidence type="ECO:0000313" key="8">
    <source>
        <dbReference type="Proteomes" id="UP001057134"/>
    </source>
</evidence>
<dbReference type="InterPro" id="IPR018060">
    <property type="entry name" value="HTH_AraC"/>
</dbReference>
<feature type="transmembrane region" description="Helical" evidence="5">
    <location>
        <begin position="312"/>
        <end position="334"/>
    </location>
</feature>
<feature type="domain" description="HTH araC/xylS-type" evidence="6">
    <location>
        <begin position="682"/>
        <end position="780"/>
    </location>
</feature>
<dbReference type="InterPro" id="IPR009057">
    <property type="entry name" value="Homeodomain-like_sf"/>
</dbReference>
<dbReference type="Gene3D" id="6.10.340.10">
    <property type="match status" value="1"/>
</dbReference>
<dbReference type="Gene3D" id="1.10.10.60">
    <property type="entry name" value="Homeodomain-like"/>
    <property type="match status" value="2"/>
</dbReference>
<dbReference type="PANTHER" id="PTHR43280">
    <property type="entry name" value="ARAC-FAMILY TRANSCRIPTIONAL REGULATOR"/>
    <property type="match status" value="1"/>
</dbReference>
<feature type="region of interest" description="Disordered" evidence="4">
    <location>
        <begin position="157"/>
        <end position="189"/>
    </location>
</feature>
<keyword evidence="2" id="KW-0238">DNA-binding</keyword>
<keyword evidence="5" id="KW-0812">Transmembrane</keyword>
<dbReference type="PROSITE" id="PS01124">
    <property type="entry name" value="HTH_ARAC_FAMILY_2"/>
    <property type="match status" value="1"/>
</dbReference>
<name>A0ABY4RLT2_9BACL</name>
<evidence type="ECO:0000256" key="3">
    <source>
        <dbReference type="ARBA" id="ARBA00023163"/>
    </source>
</evidence>
<dbReference type="PRINTS" id="PR00032">
    <property type="entry name" value="HTHARAC"/>
</dbReference>
<dbReference type="Proteomes" id="UP001057134">
    <property type="component" value="Chromosome"/>
</dbReference>
<evidence type="ECO:0000256" key="1">
    <source>
        <dbReference type="ARBA" id="ARBA00023015"/>
    </source>
</evidence>
<dbReference type="SMART" id="SM00342">
    <property type="entry name" value="HTH_ARAC"/>
    <property type="match status" value="1"/>
</dbReference>
<accession>A0ABY4RLT2</accession>
<proteinExistence type="predicted"/>
<evidence type="ECO:0000256" key="5">
    <source>
        <dbReference type="SAM" id="Phobius"/>
    </source>
</evidence>
<keyword evidence="3" id="KW-0804">Transcription</keyword>
<keyword evidence="1" id="KW-0805">Transcription regulation</keyword>
<dbReference type="InterPro" id="IPR020449">
    <property type="entry name" value="Tscrpt_reg_AraC-type_HTH"/>
</dbReference>
<dbReference type="PROSITE" id="PS00041">
    <property type="entry name" value="HTH_ARAC_FAMILY_1"/>
    <property type="match status" value="1"/>
</dbReference>
<feature type="transmembrane region" description="Helical" evidence="5">
    <location>
        <begin position="6"/>
        <end position="31"/>
    </location>
</feature>
<sequence length="784" mass="89625">MPKYLFRLLSFSFILAAVPVSLIGIISYIIASGDIEDKVKEGNMQVLLQTQMRVEQALKTLELTSLQFVNSPTVTSSLNEELGYDDFSKLRDLSKGLYNLQTFTSVREAYFVNLNKDWMVSFSIFRKFSTYPGHEQFASYAKYPNSLFWITKSPKTDEAAKKPDNAKIPDEAAETDDGSGGETSSSSPPALRMVYKIPVIPMTSQPKGLLIVEILNSQVKALLSNNKKLGDVSVLDSEGQNFLLDDSETDSNAEIHALVAEKVRETGEDSGFFNAYVHDEELGVTYRSSSYNGWIYVSVVSIEDITKQSKKIAWVTFIACIVIFILVALVAFYGSRRMYSPIKRLFEFTKDIQVEGQEHKDEFDSIEQRFRTLFSTEQQLQQQVKGQFTQLKEFFVLKLFTGQLSDGDLAYRSQMFGFPTEWNRLGVITVQIDTLQEGKYRDHDKELLLFAINNMVGELIAQQERFSPILLEQSQVTLLICNLEDDAACKEYFFRTAEMIREKIREYLHLPISIGISRPFDRATEASRAYGECLEALKCRISLGNEIIIHYDDIDAGKKDMEMTVYTQLKLLEDQLINAVKLGDTERVDGVFDKYIGVIVEKGIHFNEYPVLMMQLISKAFQLVQEQGGAVKKVLGDKATIDHFIKLSTLEEIVKWFKVELFEPIIGFLNTQAESQYVNIANQMVKLVHERFDQEISLEACATILSFHPVYLSRVFKKEMGINFSEYLAEYRMNMAKTWLETTNLKISEIAEKLNYTNTTAFIRTFRKIVGMTPGQYRDQYNKK</sequence>
<keyword evidence="5" id="KW-0472">Membrane</keyword>
<dbReference type="EMBL" id="CP027059">
    <property type="protein sequence ID" value="UQZ83409.1"/>
    <property type="molecule type" value="Genomic_DNA"/>
</dbReference>
<evidence type="ECO:0000259" key="6">
    <source>
        <dbReference type="PROSITE" id="PS01124"/>
    </source>
</evidence>
<dbReference type="Pfam" id="PF12833">
    <property type="entry name" value="HTH_18"/>
    <property type="match status" value="1"/>
</dbReference>
<feature type="compositionally biased region" description="Basic and acidic residues" evidence="4">
    <location>
        <begin position="157"/>
        <end position="170"/>
    </location>
</feature>
<dbReference type="InterPro" id="IPR041522">
    <property type="entry name" value="CdaR_GGDEF"/>
</dbReference>
<organism evidence="7 8">
    <name type="scientific">Paenibacillus konkukensis</name>
    <dbReference type="NCBI Taxonomy" id="2020716"/>
    <lineage>
        <taxon>Bacteria</taxon>
        <taxon>Bacillati</taxon>
        <taxon>Bacillota</taxon>
        <taxon>Bacilli</taxon>
        <taxon>Bacillales</taxon>
        <taxon>Paenibacillaceae</taxon>
        <taxon>Paenibacillus</taxon>
    </lineage>
</organism>
<evidence type="ECO:0000256" key="2">
    <source>
        <dbReference type="ARBA" id="ARBA00023125"/>
    </source>
</evidence>
<reference evidence="7" key="1">
    <citation type="submission" date="2018-02" db="EMBL/GenBank/DDBJ databases">
        <authorList>
            <person name="Kim S.-K."/>
            <person name="Jung H.-I."/>
            <person name="Lee S.-W."/>
        </authorList>
    </citation>
    <scope>NUCLEOTIDE SEQUENCE</scope>
    <source>
        <strain evidence="7">SK3146</strain>
    </source>
</reference>
<dbReference type="InterPro" id="IPR018062">
    <property type="entry name" value="HTH_AraC-typ_CS"/>
</dbReference>
<dbReference type="RefSeq" id="WP_249865428.1">
    <property type="nucleotide sequence ID" value="NZ_CP027059.1"/>
</dbReference>
<keyword evidence="5" id="KW-1133">Transmembrane helix</keyword>
<dbReference type="Pfam" id="PF17853">
    <property type="entry name" value="GGDEF_2"/>
    <property type="match status" value="1"/>
</dbReference>